<reference evidence="2 3" key="1">
    <citation type="submission" date="2015-11" db="EMBL/GenBank/DDBJ databases">
        <title>Genomic analysis of 38 Legionella species identifies large and diverse effector repertoires.</title>
        <authorList>
            <person name="Burstein D."/>
            <person name="Amaro F."/>
            <person name="Zusman T."/>
            <person name="Lifshitz Z."/>
            <person name="Cohen O."/>
            <person name="Gilbert J.A."/>
            <person name="Pupko T."/>
            <person name="Shuman H.A."/>
            <person name="Segal G."/>
        </authorList>
    </citation>
    <scope>NUCLEOTIDE SEQUENCE [LARGE SCALE GENOMIC DNA]</scope>
    <source>
        <strain evidence="2 3">ORW</strain>
    </source>
</reference>
<organism evidence="2 3">
    <name type="scientific">Legionella cherrii</name>
    <dbReference type="NCBI Taxonomy" id="28084"/>
    <lineage>
        <taxon>Bacteria</taxon>
        <taxon>Pseudomonadati</taxon>
        <taxon>Pseudomonadota</taxon>
        <taxon>Gammaproteobacteria</taxon>
        <taxon>Legionellales</taxon>
        <taxon>Legionellaceae</taxon>
        <taxon>Legionella</taxon>
    </lineage>
</organism>
<dbReference type="GeneID" id="93293996"/>
<dbReference type="PATRIC" id="fig|28084.5.peg.3352"/>
<dbReference type="RefSeq" id="WP_019350308.1">
    <property type="nucleotide sequence ID" value="NZ_LNXW01000013.1"/>
</dbReference>
<keyword evidence="1" id="KW-0472">Membrane</keyword>
<dbReference type="OrthoDB" id="9869661at2"/>
<dbReference type="EMBL" id="LNXW01000013">
    <property type="protein sequence ID" value="KTC81070.1"/>
    <property type="molecule type" value="Genomic_DNA"/>
</dbReference>
<comment type="caution">
    <text evidence="2">The sequence shown here is derived from an EMBL/GenBank/DDBJ whole genome shotgun (WGS) entry which is preliminary data.</text>
</comment>
<feature type="transmembrane region" description="Helical" evidence="1">
    <location>
        <begin position="236"/>
        <end position="261"/>
    </location>
</feature>
<evidence type="ECO:0000313" key="3">
    <source>
        <dbReference type="Proteomes" id="UP000054921"/>
    </source>
</evidence>
<dbReference type="STRING" id="28084.Lche_3090"/>
<keyword evidence="1" id="KW-1133">Transmembrane helix</keyword>
<name>A0A0W0SBY3_9GAMM</name>
<feature type="transmembrane region" description="Helical" evidence="1">
    <location>
        <begin position="310"/>
        <end position="330"/>
    </location>
</feature>
<proteinExistence type="predicted"/>
<dbReference type="AlphaFoldDB" id="A0A0W0SBY3"/>
<feature type="transmembrane region" description="Helical" evidence="1">
    <location>
        <begin position="193"/>
        <end position="216"/>
    </location>
</feature>
<evidence type="ECO:0000256" key="1">
    <source>
        <dbReference type="SAM" id="Phobius"/>
    </source>
</evidence>
<evidence type="ECO:0000313" key="2">
    <source>
        <dbReference type="EMBL" id="KTC81070.1"/>
    </source>
</evidence>
<protein>
    <submittedName>
        <fullName evidence="2">Uncharacterized protein</fullName>
    </submittedName>
</protein>
<gene>
    <name evidence="2" type="ORF">Lche_3090</name>
</gene>
<accession>A0A0W0SBY3</accession>
<dbReference type="Proteomes" id="UP000054921">
    <property type="component" value="Unassembled WGS sequence"/>
</dbReference>
<sequence>MLNLAKTKFKDFLFSLYIKVSIFIIKKTIFYEGKIKRRLKDSLSYKIRIFYNKSMIGENPLVDELINITANEILDIPNSPDSITQFNRAEIEEITSTISSDKEINVIKSLNFQLSAVKNFYLSTFIISKDESYKHEMHSDIAKAIQYGELIINKDKPDFKQLSQKSNQIYSATLKEFINKNQNRSFHHLSYTFLNISKFLTILVLAVLALSSTYEYGYFSYFEISINFIPFTYQDIILASFQWVIIIGLGSLSALLFYLIYNRMTYGFSLKEIEKISPTKAYTKDGFIFTLYTFLAFIPLVIIIPDKNFQNYTILICVSYLWNQLIIHLFNHPRILIKRPFYIKYLITYTPLFLLLFFICGQNQANFDLKNAKFDSCINCSEDKKITNISILKTLSKGIVYYDKYKSINFIPYEQIKSLKFA</sequence>
<feature type="transmembrane region" description="Helical" evidence="1">
    <location>
        <begin position="342"/>
        <end position="359"/>
    </location>
</feature>
<feature type="transmembrane region" description="Helical" evidence="1">
    <location>
        <begin position="282"/>
        <end position="304"/>
    </location>
</feature>
<keyword evidence="1" id="KW-0812">Transmembrane</keyword>